<gene>
    <name evidence="2" type="ORF">EGW08_005240</name>
</gene>
<evidence type="ECO:0000313" key="2">
    <source>
        <dbReference type="EMBL" id="RUS87002.1"/>
    </source>
</evidence>
<evidence type="ECO:0000256" key="1">
    <source>
        <dbReference type="SAM" id="MobiDB-lite"/>
    </source>
</evidence>
<sequence length="610" mass="65958">MEAQQAPIGPADPSVQATNPASIHNPERLAAKSMYAADLLKSVVQSAERLSKADKVLGRYLCQARLLLVWKRGGGAMKMAGSAAKTVGTLMLVAAPLHPRIATGVKVAHRLWKMGTGLKILTAIANMVRDVWQKGCREVLLEFTHCAATLTRDLGVFGEVLRDLQGNINGPALQAGPGLVISTIREFVPPHQVPYLTHVINMAFGNERYTPLFAFTALTVNSGNNSNIAQIMLEIESFHFDEFIETSESRALVAIGSFLHVSRELCDFLDGFQRLTERDCHFLQECLQRLGAESVSIMKAATVLVSLDKIRRQLADTETSGGNQAHSSLYDNQAHSSLYDNQAHSSLYDNRDVRQSSCSLTAVPEACQQRTRSICLPCHDSMILTQNAPPSDSPCGGQNSSQTMETDVLTADCLMQTNQQPQSCMTDVPSVAGLISNSELLDVSRNCEESGEATGQTLNQPHARADGRIAGLLKPLSSVISRGSSLFTARQSQLDKTSSSSAPGLSESEPVVVTDEGCPNEDILGSDIIKESGELTKQIPEEEYIQTRMARLFIPFSSIVARGSSLFSDRQSQLDNTRGPSERGLSPSEPLAVIDEGSADHGVSIVGQEH</sequence>
<reference evidence="2 3" key="1">
    <citation type="submission" date="2019-01" db="EMBL/GenBank/DDBJ databases">
        <title>A draft genome assembly of the solar-powered sea slug Elysia chlorotica.</title>
        <authorList>
            <person name="Cai H."/>
            <person name="Li Q."/>
            <person name="Fang X."/>
            <person name="Li J."/>
            <person name="Curtis N.E."/>
            <person name="Altenburger A."/>
            <person name="Shibata T."/>
            <person name="Feng M."/>
            <person name="Maeda T."/>
            <person name="Schwartz J.A."/>
            <person name="Shigenobu S."/>
            <person name="Lundholm N."/>
            <person name="Nishiyama T."/>
            <person name="Yang H."/>
            <person name="Hasebe M."/>
            <person name="Li S."/>
            <person name="Pierce S.K."/>
            <person name="Wang J."/>
        </authorList>
    </citation>
    <scope>NUCLEOTIDE SEQUENCE [LARGE SCALE GENOMIC DNA]</scope>
    <source>
        <strain evidence="2">EC2010</strain>
        <tissue evidence="2">Whole organism of an adult</tissue>
    </source>
</reference>
<feature type="region of interest" description="Disordered" evidence="1">
    <location>
        <begin position="1"/>
        <end position="21"/>
    </location>
</feature>
<name>A0A3S0ZVL0_ELYCH</name>
<dbReference type="OrthoDB" id="6149103at2759"/>
<proteinExistence type="predicted"/>
<feature type="non-terminal residue" evidence="2">
    <location>
        <position position="610"/>
    </location>
</feature>
<feature type="compositionally biased region" description="Polar residues" evidence="1">
    <location>
        <begin position="569"/>
        <end position="579"/>
    </location>
</feature>
<protein>
    <submittedName>
        <fullName evidence="2">Uncharacterized protein</fullName>
    </submittedName>
</protein>
<dbReference type="Proteomes" id="UP000271974">
    <property type="component" value="Unassembled WGS sequence"/>
</dbReference>
<accession>A0A3S0ZVL0</accession>
<evidence type="ECO:0000313" key="3">
    <source>
        <dbReference type="Proteomes" id="UP000271974"/>
    </source>
</evidence>
<feature type="region of interest" description="Disordered" evidence="1">
    <location>
        <begin position="490"/>
        <end position="517"/>
    </location>
</feature>
<dbReference type="EMBL" id="RQTK01000122">
    <property type="protein sequence ID" value="RUS87002.1"/>
    <property type="molecule type" value="Genomic_DNA"/>
</dbReference>
<keyword evidence="3" id="KW-1185">Reference proteome</keyword>
<dbReference type="AlphaFoldDB" id="A0A3S0ZVL0"/>
<feature type="region of interest" description="Disordered" evidence="1">
    <location>
        <begin position="569"/>
        <end position="610"/>
    </location>
</feature>
<comment type="caution">
    <text evidence="2">The sequence shown here is derived from an EMBL/GenBank/DDBJ whole genome shotgun (WGS) entry which is preliminary data.</text>
</comment>
<organism evidence="2 3">
    <name type="scientific">Elysia chlorotica</name>
    <name type="common">Eastern emerald elysia</name>
    <name type="synonym">Sea slug</name>
    <dbReference type="NCBI Taxonomy" id="188477"/>
    <lineage>
        <taxon>Eukaryota</taxon>
        <taxon>Metazoa</taxon>
        <taxon>Spiralia</taxon>
        <taxon>Lophotrochozoa</taxon>
        <taxon>Mollusca</taxon>
        <taxon>Gastropoda</taxon>
        <taxon>Heterobranchia</taxon>
        <taxon>Euthyneura</taxon>
        <taxon>Panpulmonata</taxon>
        <taxon>Sacoglossa</taxon>
        <taxon>Placobranchoidea</taxon>
        <taxon>Plakobranchidae</taxon>
        <taxon>Elysia</taxon>
    </lineage>
</organism>
<feature type="compositionally biased region" description="Low complexity" evidence="1">
    <location>
        <begin position="498"/>
        <end position="510"/>
    </location>
</feature>